<reference evidence="13" key="1">
    <citation type="submission" date="2021-03" db="EMBL/GenBank/DDBJ databases">
        <title>Draft genome sequence of rust myrtle Austropuccinia psidii MF-1, a brazilian biotype.</title>
        <authorList>
            <person name="Quecine M.C."/>
            <person name="Pachon D.M.R."/>
            <person name="Bonatelli M.L."/>
            <person name="Correr F.H."/>
            <person name="Franceschini L.M."/>
            <person name="Leite T.F."/>
            <person name="Margarido G.R.A."/>
            <person name="Almeida C.A."/>
            <person name="Ferrarezi J.A."/>
            <person name="Labate C.A."/>
        </authorList>
    </citation>
    <scope>NUCLEOTIDE SEQUENCE</scope>
    <source>
        <strain evidence="13">MF-1</strain>
    </source>
</reference>
<keyword evidence="1" id="KW-0645">Protease</keyword>
<evidence type="ECO:0000256" key="7">
    <source>
        <dbReference type="ARBA" id="ARBA00022908"/>
    </source>
</evidence>
<evidence type="ECO:0000256" key="3">
    <source>
        <dbReference type="ARBA" id="ARBA00022750"/>
    </source>
</evidence>
<proteinExistence type="predicted"/>
<dbReference type="InterPro" id="IPR036397">
    <property type="entry name" value="RNaseH_sf"/>
</dbReference>
<dbReference type="Pfam" id="PF24626">
    <property type="entry name" value="SH3_Tf2-1"/>
    <property type="match status" value="1"/>
</dbReference>
<dbReference type="Gene3D" id="3.30.420.10">
    <property type="entry name" value="Ribonuclease H-like superfamily/Ribonuclease H"/>
    <property type="match status" value="1"/>
</dbReference>
<dbReference type="InterPro" id="IPR001584">
    <property type="entry name" value="Integrase_cat-core"/>
</dbReference>
<keyword evidence="11" id="KW-0233">DNA recombination</keyword>
<evidence type="ECO:0000256" key="10">
    <source>
        <dbReference type="ARBA" id="ARBA00023125"/>
    </source>
</evidence>
<keyword evidence="9" id="KW-0239">DNA-directed DNA polymerase</keyword>
<dbReference type="PANTHER" id="PTHR37984:SF5">
    <property type="entry name" value="PROTEIN NYNRIN-LIKE"/>
    <property type="match status" value="1"/>
</dbReference>
<dbReference type="EMBL" id="AVOT02002235">
    <property type="protein sequence ID" value="MBW0469610.1"/>
    <property type="molecule type" value="Genomic_DNA"/>
</dbReference>
<keyword evidence="9" id="KW-0808">Transferase</keyword>
<dbReference type="Gene3D" id="1.10.340.70">
    <property type="match status" value="1"/>
</dbReference>
<dbReference type="PROSITE" id="PS50994">
    <property type="entry name" value="INTEGRASE"/>
    <property type="match status" value="1"/>
</dbReference>
<keyword evidence="6" id="KW-0694">RNA-binding</keyword>
<keyword evidence="8" id="KW-0695">RNA-directed DNA polymerase</keyword>
<evidence type="ECO:0000256" key="5">
    <source>
        <dbReference type="ARBA" id="ARBA00022842"/>
    </source>
</evidence>
<dbReference type="AlphaFoldDB" id="A0A9Q3BR42"/>
<dbReference type="GO" id="GO:0006310">
    <property type="term" value="P:DNA recombination"/>
    <property type="evidence" value="ECO:0007669"/>
    <property type="project" value="UniProtKB-KW"/>
</dbReference>
<dbReference type="GO" id="GO:0003887">
    <property type="term" value="F:DNA-directed DNA polymerase activity"/>
    <property type="evidence" value="ECO:0007669"/>
    <property type="project" value="UniProtKB-KW"/>
</dbReference>
<dbReference type="GO" id="GO:0003677">
    <property type="term" value="F:DNA binding"/>
    <property type="evidence" value="ECO:0007669"/>
    <property type="project" value="UniProtKB-KW"/>
</dbReference>
<gene>
    <name evidence="13" type="ORF">O181_009325</name>
</gene>
<evidence type="ECO:0000256" key="6">
    <source>
        <dbReference type="ARBA" id="ARBA00022884"/>
    </source>
</evidence>
<feature type="domain" description="Integrase catalytic" evidence="12">
    <location>
        <begin position="55"/>
        <end position="175"/>
    </location>
</feature>
<evidence type="ECO:0000256" key="2">
    <source>
        <dbReference type="ARBA" id="ARBA00022723"/>
    </source>
</evidence>
<dbReference type="GO" id="GO:0046872">
    <property type="term" value="F:metal ion binding"/>
    <property type="evidence" value="ECO:0007669"/>
    <property type="project" value="UniProtKB-KW"/>
</dbReference>
<keyword evidence="10" id="KW-0238">DNA-binding</keyword>
<dbReference type="Pfam" id="PF17921">
    <property type="entry name" value="Integrase_H2C2"/>
    <property type="match status" value="1"/>
</dbReference>
<keyword evidence="5" id="KW-0460">Magnesium</keyword>
<keyword evidence="3" id="KW-0064">Aspartyl protease</keyword>
<evidence type="ECO:0000259" key="12">
    <source>
        <dbReference type="PROSITE" id="PS50994"/>
    </source>
</evidence>
<dbReference type="Proteomes" id="UP000765509">
    <property type="component" value="Unassembled WGS sequence"/>
</dbReference>
<dbReference type="InterPro" id="IPR012337">
    <property type="entry name" value="RNaseH-like_sf"/>
</dbReference>
<evidence type="ECO:0000313" key="13">
    <source>
        <dbReference type="EMBL" id="MBW0469610.1"/>
    </source>
</evidence>
<dbReference type="GO" id="GO:0015074">
    <property type="term" value="P:DNA integration"/>
    <property type="evidence" value="ECO:0007669"/>
    <property type="project" value="UniProtKB-KW"/>
</dbReference>
<keyword evidence="14" id="KW-1185">Reference proteome</keyword>
<keyword evidence="4" id="KW-0378">Hydrolase</keyword>
<name>A0A9Q3BR42_9BASI</name>
<evidence type="ECO:0000256" key="4">
    <source>
        <dbReference type="ARBA" id="ARBA00022801"/>
    </source>
</evidence>
<dbReference type="GO" id="GO:0005634">
    <property type="term" value="C:nucleus"/>
    <property type="evidence" value="ECO:0007669"/>
    <property type="project" value="UniProtKB-ARBA"/>
</dbReference>
<evidence type="ECO:0000256" key="9">
    <source>
        <dbReference type="ARBA" id="ARBA00022932"/>
    </source>
</evidence>
<protein>
    <recommendedName>
        <fullName evidence="12">Integrase catalytic domain-containing protein</fullName>
    </recommendedName>
</protein>
<dbReference type="SUPFAM" id="SSF53098">
    <property type="entry name" value="Ribonuclease H-like"/>
    <property type="match status" value="1"/>
</dbReference>
<evidence type="ECO:0000313" key="14">
    <source>
        <dbReference type="Proteomes" id="UP000765509"/>
    </source>
</evidence>
<dbReference type="InterPro" id="IPR050951">
    <property type="entry name" value="Retrovirus_Pol_polyprotein"/>
</dbReference>
<dbReference type="PANTHER" id="PTHR37984">
    <property type="entry name" value="PROTEIN CBG26694"/>
    <property type="match status" value="1"/>
</dbReference>
<sequence length="395" mass="46020">MGHMSEDRTKERVASTAWWPKWEQELSENINTCERCQKANRKYGKKYGLLKHIEEPKHPWETINMDWVTGLVPGGKENFNACLIIVDMFSKSMRFLPCHKEDTAMDTALLFWNNIISTCGVPKIIISDRDLKFTSEFWTNLYNILGTKLAFSTAYHPQTDGLAERMIKTMEDILRGFCAYGMEYKDHEGYTHYCVTLLPAVQLGYGTTRDLHRMWKRACDTAAKCIAEAKEYNKQRWDKSHMEPDFKEGDQVLVSTTNFNNLKGPKKVRDSFVGPFTIIKLIGKNAVEVKLTEEFSRKHPVFLVSLFKPYFQTEEDKFPSRKKSPTPPEIVEVEHSLGPVKKIIKARKIRLNGKDHRQYLVRFKNQTADKDKWLEEVAIPDGNLHLRRFRASRRM</sequence>
<evidence type="ECO:0000256" key="1">
    <source>
        <dbReference type="ARBA" id="ARBA00022670"/>
    </source>
</evidence>
<dbReference type="GO" id="GO:0006508">
    <property type="term" value="P:proteolysis"/>
    <property type="evidence" value="ECO:0007669"/>
    <property type="project" value="UniProtKB-KW"/>
</dbReference>
<comment type="caution">
    <text evidence="13">The sequence shown here is derived from an EMBL/GenBank/DDBJ whole genome shotgun (WGS) entry which is preliminary data.</text>
</comment>
<evidence type="ECO:0000256" key="11">
    <source>
        <dbReference type="ARBA" id="ARBA00023172"/>
    </source>
</evidence>
<organism evidence="13 14">
    <name type="scientific">Austropuccinia psidii MF-1</name>
    <dbReference type="NCBI Taxonomy" id="1389203"/>
    <lineage>
        <taxon>Eukaryota</taxon>
        <taxon>Fungi</taxon>
        <taxon>Dikarya</taxon>
        <taxon>Basidiomycota</taxon>
        <taxon>Pucciniomycotina</taxon>
        <taxon>Pucciniomycetes</taxon>
        <taxon>Pucciniales</taxon>
        <taxon>Sphaerophragmiaceae</taxon>
        <taxon>Austropuccinia</taxon>
    </lineage>
</organism>
<keyword evidence="7" id="KW-0229">DNA integration</keyword>
<dbReference type="GO" id="GO:0003964">
    <property type="term" value="F:RNA-directed DNA polymerase activity"/>
    <property type="evidence" value="ECO:0007669"/>
    <property type="project" value="UniProtKB-KW"/>
</dbReference>
<dbReference type="InterPro" id="IPR056924">
    <property type="entry name" value="SH3_Tf2-1"/>
</dbReference>
<dbReference type="SUPFAM" id="SSF54160">
    <property type="entry name" value="Chromo domain-like"/>
    <property type="match status" value="1"/>
</dbReference>
<dbReference type="InterPro" id="IPR041588">
    <property type="entry name" value="Integrase_H2C2"/>
</dbReference>
<dbReference type="GO" id="GO:0004190">
    <property type="term" value="F:aspartic-type endopeptidase activity"/>
    <property type="evidence" value="ECO:0007669"/>
    <property type="project" value="UniProtKB-KW"/>
</dbReference>
<accession>A0A9Q3BR42</accession>
<dbReference type="OrthoDB" id="6495429at2759"/>
<evidence type="ECO:0000256" key="8">
    <source>
        <dbReference type="ARBA" id="ARBA00022918"/>
    </source>
</evidence>
<keyword evidence="9" id="KW-0548">Nucleotidyltransferase</keyword>
<keyword evidence="2" id="KW-0479">Metal-binding</keyword>
<dbReference type="GO" id="GO:0003723">
    <property type="term" value="F:RNA binding"/>
    <property type="evidence" value="ECO:0007669"/>
    <property type="project" value="UniProtKB-KW"/>
</dbReference>
<dbReference type="InterPro" id="IPR016197">
    <property type="entry name" value="Chromo-like_dom_sf"/>
</dbReference>